<evidence type="ECO:0000256" key="8">
    <source>
        <dbReference type="ARBA" id="ARBA00023136"/>
    </source>
</evidence>
<evidence type="ECO:0000256" key="7">
    <source>
        <dbReference type="ARBA" id="ARBA00023065"/>
    </source>
</evidence>
<organism evidence="13 14">
    <name type="scientific">Ranitomeya imitator</name>
    <name type="common">mimic poison frog</name>
    <dbReference type="NCBI Taxonomy" id="111125"/>
    <lineage>
        <taxon>Eukaryota</taxon>
        <taxon>Metazoa</taxon>
        <taxon>Chordata</taxon>
        <taxon>Craniata</taxon>
        <taxon>Vertebrata</taxon>
        <taxon>Euteleostomi</taxon>
        <taxon>Amphibia</taxon>
        <taxon>Batrachia</taxon>
        <taxon>Anura</taxon>
        <taxon>Neobatrachia</taxon>
        <taxon>Hyloidea</taxon>
        <taxon>Dendrobatidae</taxon>
        <taxon>Dendrobatinae</taxon>
        <taxon>Ranitomeya</taxon>
    </lineage>
</organism>
<keyword evidence="7 11" id="KW-0406">Ion transport</keyword>
<evidence type="ECO:0000256" key="3">
    <source>
        <dbReference type="ARBA" id="ARBA00022461"/>
    </source>
</evidence>
<evidence type="ECO:0000313" key="14">
    <source>
        <dbReference type="Proteomes" id="UP001176940"/>
    </source>
</evidence>
<evidence type="ECO:0008006" key="15">
    <source>
        <dbReference type="Google" id="ProtNLM"/>
    </source>
</evidence>
<evidence type="ECO:0000256" key="10">
    <source>
        <dbReference type="ARBA" id="ARBA00023303"/>
    </source>
</evidence>
<keyword evidence="5 12" id="KW-1133">Transmembrane helix</keyword>
<evidence type="ECO:0000256" key="2">
    <source>
        <dbReference type="ARBA" id="ARBA00022448"/>
    </source>
</evidence>
<dbReference type="Pfam" id="PF00858">
    <property type="entry name" value="ASC"/>
    <property type="match status" value="1"/>
</dbReference>
<keyword evidence="4 11" id="KW-0812">Transmembrane</keyword>
<feature type="non-terminal residue" evidence="13">
    <location>
        <position position="1"/>
    </location>
</feature>
<dbReference type="PANTHER" id="PTHR11690:SF286">
    <property type="entry name" value="ACID-SENSING ION CHANNEL 5"/>
    <property type="match status" value="1"/>
</dbReference>
<keyword evidence="3 11" id="KW-0894">Sodium channel</keyword>
<feature type="non-terminal residue" evidence="13">
    <location>
        <position position="109"/>
    </location>
</feature>
<keyword evidence="14" id="KW-1185">Reference proteome</keyword>
<comment type="caution">
    <text evidence="13">The sequence shown here is derived from an EMBL/GenBank/DDBJ whole genome shotgun (WGS) entry which is preliminary data.</text>
</comment>
<reference evidence="13" key="1">
    <citation type="submission" date="2023-07" db="EMBL/GenBank/DDBJ databases">
        <authorList>
            <person name="Stuckert A."/>
        </authorList>
    </citation>
    <scope>NUCLEOTIDE SEQUENCE</scope>
</reference>
<evidence type="ECO:0000256" key="6">
    <source>
        <dbReference type="ARBA" id="ARBA00023053"/>
    </source>
</evidence>
<evidence type="ECO:0000256" key="12">
    <source>
        <dbReference type="SAM" id="Phobius"/>
    </source>
</evidence>
<keyword evidence="9 11" id="KW-0739">Sodium transport</keyword>
<evidence type="ECO:0000256" key="9">
    <source>
        <dbReference type="ARBA" id="ARBA00023201"/>
    </source>
</evidence>
<keyword evidence="2 11" id="KW-0813">Transport</keyword>
<comment type="subcellular location">
    <subcellularLocation>
        <location evidence="1">Membrane</location>
        <topology evidence="1">Multi-pass membrane protein</topology>
    </subcellularLocation>
</comment>
<comment type="similarity">
    <text evidence="11">Belongs to the amiloride-sensitive sodium channel (TC 1.A.6) family.</text>
</comment>
<proteinExistence type="inferred from homology"/>
<dbReference type="PANTHER" id="PTHR11690">
    <property type="entry name" value="AMILORIDE-SENSITIVE SODIUM CHANNEL-RELATED"/>
    <property type="match status" value="1"/>
</dbReference>
<keyword evidence="10 11" id="KW-0407">Ion channel</keyword>
<feature type="transmembrane region" description="Helical" evidence="12">
    <location>
        <begin position="53"/>
        <end position="72"/>
    </location>
</feature>
<evidence type="ECO:0000256" key="5">
    <source>
        <dbReference type="ARBA" id="ARBA00022989"/>
    </source>
</evidence>
<evidence type="ECO:0000256" key="1">
    <source>
        <dbReference type="ARBA" id="ARBA00004141"/>
    </source>
</evidence>
<accession>A0ABN9MFT8</accession>
<name>A0ABN9MFT8_9NEOB</name>
<sequence>FWNKIHSYFRKHTAPCVEDRRKFNHDFAVSTSFHGLHNLVKSNSGPSGQIRRVLWIAVVMIFVIAALTQVYIRVINYFSWPTTTSVTVQYMDKIEFPSVTFCNLNREYE</sequence>
<evidence type="ECO:0000256" key="11">
    <source>
        <dbReference type="RuleBase" id="RU000679"/>
    </source>
</evidence>
<dbReference type="Proteomes" id="UP001176940">
    <property type="component" value="Unassembled WGS sequence"/>
</dbReference>
<dbReference type="InterPro" id="IPR001873">
    <property type="entry name" value="ENaC"/>
</dbReference>
<protein>
    <recommendedName>
        <fullName evidence="15">Amiloride-sensitive sodium channel</fullName>
    </recommendedName>
</protein>
<keyword evidence="8 12" id="KW-0472">Membrane</keyword>
<evidence type="ECO:0000256" key="4">
    <source>
        <dbReference type="ARBA" id="ARBA00022692"/>
    </source>
</evidence>
<gene>
    <name evidence="13" type="ORF">RIMI_LOCUS20378095</name>
</gene>
<evidence type="ECO:0000313" key="13">
    <source>
        <dbReference type="EMBL" id="CAJ0965518.1"/>
    </source>
</evidence>
<keyword evidence="6" id="KW-0915">Sodium</keyword>
<dbReference type="EMBL" id="CAUEEQ010068033">
    <property type="protein sequence ID" value="CAJ0965518.1"/>
    <property type="molecule type" value="Genomic_DNA"/>
</dbReference>